<dbReference type="RefSeq" id="WP_093048783.1">
    <property type="nucleotide sequence ID" value="NZ_FOGT01000004.1"/>
</dbReference>
<accession>A0A1H9S959</accession>
<evidence type="ECO:0000313" key="2">
    <source>
        <dbReference type="Proteomes" id="UP000198571"/>
    </source>
</evidence>
<dbReference type="Proteomes" id="UP000198571">
    <property type="component" value="Unassembled WGS sequence"/>
</dbReference>
<protein>
    <submittedName>
        <fullName evidence="1">Uncharacterized protein</fullName>
    </submittedName>
</protein>
<dbReference type="OrthoDB" id="121684at2"/>
<reference evidence="2" key="1">
    <citation type="submission" date="2016-10" db="EMBL/GenBank/DDBJ databases">
        <authorList>
            <person name="Varghese N."/>
            <person name="Submissions S."/>
        </authorList>
    </citation>
    <scope>NUCLEOTIDE SEQUENCE [LARGE SCALE GENOMIC DNA]</scope>
    <source>
        <strain evidence="2">S9</strain>
    </source>
</reference>
<sequence length="88" mass="10430">MPKYKRKPVVVEAVKITRPISIETEGNTVKGHTGDYLITESDGQQYPYNAQLFEEEFEPLKDRFNFKETVYKSLRMVKRKSRKILFDK</sequence>
<gene>
    <name evidence="1" type="ORF">SAMN05518684_10498</name>
</gene>
<dbReference type="STRING" id="1601833.SAMN05518684_10498"/>
<keyword evidence="2" id="KW-1185">Reference proteome</keyword>
<organism evidence="1 2">
    <name type="scientific">Salipaludibacillus aurantiacus</name>
    <dbReference type="NCBI Taxonomy" id="1601833"/>
    <lineage>
        <taxon>Bacteria</taxon>
        <taxon>Bacillati</taxon>
        <taxon>Bacillota</taxon>
        <taxon>Bacilli</taxon>
        <taxon>Bacillales</taxon>
        <taxon>Bacillaceae</taxon>
    </lineage>
</organism>
<name>A0A1H9S959_9BACI</name>
<dbReference type="EMBL" id="FOGT01000004">
    <property type="protein sequence ID" value="SER81534.1"/>
    <property type="molecule type" value="Genomic_DNA"/>
</dbReference>
<proteinExistence type="predicted"/>
<evidence type="ECO:0000313" key="1">
    <source>
        <dbReference type="EMBL" id="SER81534.1"/>
    </source>
</evidence>
<dbReference type="AlphaFoldDB" id="A0A1H9S959"/>